<dbReference type="Pfam" id="PF03702">
    <property type="entry name" value="AnmK"/>
    <property type="match status" value="1"/>
</dbReference>
<dbReference type="Gene3D" id="3.30.420.40">
    <property type="match status" value="2"/>
</dbReference>
<name>A0A6V8QHG7_TRIAP</name>
<comment type="caution">
    <text evidence="1">The sequence shown here is derived from an EMBL/GenBank/DDBJ whole genome shotgun (WGS) entry which is preliminary data.</text>
</comment>
<dbReference type="AlphaFoldDB" id="A0A6V8QHG7"/>
<reference evidence="1 2" key="1">
    <citation type="submission" date="2020-07" db="EMBL/GenBank/DDBJ databases">
        <title>Trichoderma asperellum IC-1 whole genome shotgun sequence.</title>
        <authorList>
            <person name="Kanamasa S."/>
            <person name="Takahashi H."/>
        </authorList>
    </citation>
    <scope>NUCLEOTIDE SEQUENCE [LARGE SCALE GENOMIC DNA]</scope>
    <source>
        <strain evidence="1 2">IC-1</strain>
    </source>
</reference>
<keyword evidence="1" id="KW-0808">Transferase</keyword>
<dbReference type="GO" id="GO:0006040">
    <property type="term" value="P:amino sugar metabolic process"/>
    <property type="evidence" value="ECO:0007669"/>
    <property type="project" value="InterPro"/>
</dbReference>
<dbReference type="GO" id="GO:0005524">
    <property type="term" value="F:ATP binding"/>
    <property type="evidence" value="ECO:0007669"/>
    <property type="project" value="InterPro"/>
</dbReference>
<accession>A0A6V8QHG7</accession>
<dbReference type="InterPro" id="IPR043129">
    <property type="entry name" value="ATPase_NBD"/>
</dbReference>
<dbReference type="OrthoDB" id="5427593at2759"/>
<dbReference type="GO" id="GO:0016773">
    <property type="term" value="F:phosphotransferase activity, alcohol group as acceptor"/>
    <property type="evidence" value="ECO:0007669"/>
    <property type="project" value="InterPro"/>
</dbReference>
<dbReference type="SUPFAM" id="SSF53067">
    <property type="entry name" value="Actin-like ATPase domain"/>
    <property type="match status" value="1"/>
</dbReference>
<dbReference type="GO" id="GO:0016301">
    <property type="term" value="F:kinase activity"/>
    <property type="evidence" value="ECO:0007669"/>
    <property type="project" value="UniProtKB-KW"/>
</dbReference>
<proteinExistence type="predicted"/>
<dbReference type="GO" id="GO:0009254">
    <property type="term" value="P:peptidoglycan turnover"/>
    <property type="evidence" value="ECO:0007669"/>
    <property type="project" value="InterPro"/>
</dbReference>
<dbReference type="PANTHER" id="PTHR30605">
    <property type="entry name" value="ANHYDRO-N-ACETYLMURAMIC ACID KINASE"/>
    <property type="match status" value="1"/>
</dbReference>
<dbReference type="EMBL" id="BLZH01000001">
    <property type="protein sequence ID" value="GFP51934.1"/>
    <property type="molecule type" value="Genomic_DNA"/>
</dbReference>
<protein>
    <submittedName>
        <fullName evidence="1">Anhydro-N-acetylmuramic acid kinase</fullName>
    </submittedName>
</protein>
<dbReference type="InterPro" id="IPR005338">
    <property type="entry name" value="Anhydro_N_Ac-Mur_kinase"/>
</dbReference>
<dbReference type="Proteomes" id="UP000517252">
    <property type="component" value="Unassembled WGS sequence"/>
</dbReference>
<dbReference type="PANTHER" id="PTHR30605:SF0">
    <property type="entry name" value="ANHYDRO-N-ACETYLMURAMIC ACID KINASE"/>
    <property type="match status" value="1"/>
</dbReference>
<organism evidence="1 2">
    <name type="scientific">Trichoderma asperellum</name>
    <name type="common">Filamentous fungus</name>
    <dbReference type="NCBI Taxonomy" id="101201"/>
    <lineage>
        <taxon>Eukaryota</taxon>
        <taxon>Fungi</taxon>
        <taxon>Dikarya</taxon>
        <taxon>Ascomycota</taxon>
        <taxon>Pezizomycotina</taxon>
        <taxon>Sordariomycetes</taxon>
        <taxon>Hypocreomycetidae</taxon>
        <taxon>Hypocreales</taxon>
        <taxon>Hypocreaceae</taxon>
        <taxon>Trichoderma</taxon>
    </lineage>
</organism>
<evidence type="ECO:0000313" key="1">
    <source>
        <dbReference type="EMBL" id="GFP51934.1"/>
    </source>
</evidence>
<evidence type="ECO:0000313" key="2">
    <source>
        <dbReference type="Proteomes" id="UP000517252"/>
    </source>
</evidence>
<gene>
    <name evidence="1" type="ORF">TASIC1_0001008600</name>
</gene>
<keyword evidence="1" id="KW-0418">Kinase</keyword>
<sequence>MGSVVNTDPVLDLVVLGLSSGISVESIDFALCRFRQQNAARPVSLELLKYGEALLDPEIKKRLMDMALHDFSLPEQVTEINVILGEAFAKAALEFIATNNIDKSTIDFISSHAQATWRIPHLTAHQVRTPISMNEAAVIAARTGITTVTDFRVGEVAVGQPGASRADFDALFLHHPTKLRACQNISDIGSVCFIPPDIDGALNDNFFSFDTGPGNIYIDAAIHHYTNGAQRYDIDGEIGKRGTVDEEIVDDFISSHPYFQRSIPKSAGRDDFRAALAHELISKAEDKGLLPEDVVATITRITAQSIVDHYKCFAPSQNIDELFLCGGSAYNPNIVNFIQKNYPSTKIFTLDAAGIPAVAREAITLALRGMDAVVGRTVLTSHGAETRQEQIVGKVSPGDNYEQVMQKVTQFGKGEKLEPIRDLVNVVKGEVIPNKW</sequence>